<dbReference type="SUPFAM" id="SSF52172">
    <property type="entry name" value="CheY-like"/>
    <property type="match status" value="1"/>
</dbReference>
<dbReference type="InterPro" id="IPR005561">
    <property type="entry name" value="ANTAR"/>
</dbReference>
<dbReference type="InterPro" id="IPR011006">
    <property type="entry name" value="CheY-like_superfamily"/>
</dbReference>
<dbReference type="RefSeq" id="WP_386050934.1">
    <property type="nucleotide sequence ID" value="NZ_JBHTKH010000001.1"/>
</dbReference>
<dbReference type="EMBL" id="JBHTKH010000001">
    <property type="protein sequence ID" value="MFD1053467.1"/>
    <property type="molecule type" value="Genomic_DNA"/>
</dbReference>
<dbReference type="SMART" id="SM01012">
    <property type="entry name" value="ANTAR"/>
    <property type="match status" value="1"/>
</dbReference>
<reference evidence="3" key="1">
    <citation type="journal article" date="2019" name="Int. J. Syst. Evol. Microbiol.">
        <title>The Global Catalogue of Microorganisms (GCM) 10K type strain sequencing project: providing services to taxonomists for standard genome sequencing and annotation.</title>
        <authorList>
            <consortium name="The Broad Institute Genomics Platform"/>
            <consortium name="The Broad Institute Genome Sequencing Center for Infectious Disease"/>
            <person name="Wu L."/>
            <person name="Ma J."/>
        </authorList>
    </citation>
    <scope>NUCLEOTIDE SEQUENCE [LARGE SCALE GENOMIC DNA]</scope>
    <source>
        <strain evidence="3">CCUG 57508</strain>
    </source>
</reference>
<feature type="domain" description="ANTAR" evidence="1">
    <location>
        <begin position="24"/>
        <end position="85"/>
    </location>
</feature>
<dbReference type="PROSITE" id="PS50921">
    <property type="entry name" value="ANTAR"/>
    <property type="match status" value="1"/>
</dbReference>
<accession>A0ABW3MU56</accession>
<sequence length="108" mass="11558">MGRSSALVLITPDQDELDQLRHALERSQQKVHHLETALVHSRDIGAAMGVLMAMHKVSRDAAFEMLRTASQNQNRKLSALALDVIEQGCLPTAASHSASESGSSGTPA</sequence>
<organism evidence="2 3">
    <name type="scientific">Terrabacter terrigena</name>
    <dbReference type="NCBI Taxonomy" id="574718"/>
    <lineage>
        <taxon>Bacteria</taxon>
        <taxon>Bacillati</taxon>
        <taxon>Actinomycetota</taxon>
        <taxon>Actinomycetes</taxon>
        <taxon>Micrococcales</taxon>
        <taxon>Intrasporangiaceae</taxon>
        <taxon>Terrabacter</taxon>
    </lineage>
</organism>
<evidence type="ECO:0000313" key="3">
    <source>
        <dbReference type="Proteomes" id="UP001597046"/>
    </source>
</evidence>
<dbReference type="Proteomes" id="UP001597046">
    <property type="component" value="Unassembled WGS sequence"/>
</dbReference>
<name>A0ABW3MU56_9MICO</name>
<dbReference type="Pfam" id="PF03861">
    <property type="entry name" value="ANTAR"/>
    <property type="match status" value="1"/>
</dbReference>
<keyword evidence="3" id="KW-1185">Reference proteome</keyword>
<gene>
    <name evidence="2" type="ORF">ACFQ2V_04040</name>
</gene>
<protein>
    <submittedName>
        <fullName evidence="2">ANTAR domain-containing protein</fullName>
    </submittedName>
</protein>
<proteinExistence type="predicted"/>
<evidence type="ECO:0000259" key="1">
    <source>
        <dbReference type="PROSITE" id="PS50921"/>
    </source>
</evidence>
<comment type="caution">
    <text evidence="2">The sequence shown here is derived from an EMBL/GenBank/DDBJ whole genome shotgun (WGS) entry which is preliminary data.</text>
</comment>
<evidence type="ECO:0000313" key="2">
    <source>
        <dbReference type="EMBL" id="MFD1053467.1"/>
    </source>
</evidence>
<dbReference type="Gene3D" id="1.10.10.10">
    <property type="entry name" value="Winged helix-like DNA-binding domain superfamily/Winged helix DNA-binding domain"/>
    <property type="match status" value="1"/>
</dbReference>
<dbReference type="InterPro" id="IPR036388">
    <property type="entry name" value="WH-like_DNA-bd_sf"/>
</dbReference>